<dbReference type="EMBL" id="PCTU01000041">
    <property type="protein sequence ID" value="PIP88220.1"/>
    <property type="molecule type" value="Genomic_DNA"/>
</dbReference>
<dbReference type="PANTHER" id="PTHR34610:SF3">
    <property type="entry name" value="SSL7007 PROTEIN"/>
    <property type="match status" value="1"/>
</dbReference>
<dbReference type="Proteomes" id="UP000229981">
    <property type="component" value="Unassembled WGS sequence"/>
</dbReference>
<name>A0A2H0E329_9BACT</name>
<feature type="domain" description="PIN" evidence="1">
    <location>
        <begin position="11"/>
        <end position="123"/>
    </location>
</feature>
<sequence>MPKQEKFSKQCKVVLDTNVWISAIFWHGAPNQIFNLFTNRKITVYFSDSTWKEWQITTGRISLKFKQEKTFSRLSQLIKKNSHFHIPKIKVDLCRDPKDNQFLELGISAKVDFLVSGDQDLLSLKKVRGLKIITPKQLLDLLNR</sequence>
<evidence type="ECO:0000313" key="2">
    <source>
        <dbReference type="EMBL" id="PIP88220.1"/>
    </source>
</evidence>
<proteinExistence type="predicted"/>
<organism evidence="2 3">
    <name type="scientific">Candidatus Beckwithbacteria bacterium CG22_combo_CG10-13_8_21_14_all_01_47_9</name>
    <dbReference type="NCBI Taxonomy" id="1974496"/>
    <lineage>
        <taxon>Bacteria</taxon>
        <taxon>Candidatus Beckwithiibacteriota</taxon>
    </lineage>
</organism>
<reference evidence="2 3" key="1">
    <citation type="submission" date="2017-09" db="EMBL/GenBank/DDBJ databases">
        <title>Depth-based differentiation of microbial function through sediment-hosted aquifers and enrichment of novel symbionts in the deep terrestrial subsurface.</title>
        <authorList>
            <person name="Probst A.J."/>
            <person name="Ladd B."/>
            <person name="Jarett J.K."/>
            <person name="Geller-Mcgrath D.E."/>
            <person name="Sieber C.M."/>
            <person name="Emerson J.B."/>
            <person name="Anantharaman K."/>
            <person name="Thomas B.C."/>
            <person name="Malmstrom R."/>
            <person name="Stieglmeier M."/>
            <person name="Klingl A."/>
            <person name="Woyke T."/>
            <person name="Ryan C.M."/>
            <person name="Banfield J.F."/>
        </authorList>
    </citation>
    <scope>NUCLEOTIDE SEQUENCE [LARGE SCALE GENOMIC DNA]</scope>
    <source>
        <strain evidence="2">CG22_combo_CG10-13_8_21_14_all_01_47_9</strain>
    </source>
</reference>
<dbReference type="SMART" id="SM00670">
    <property type="entry name" value="PINc"/>
    <property type="match status" value="1"/>
</dbReference>
<gene>
    <name evidence="2" type="ORF">COW80_01500</name>
</gene>
<evidence type="ECO:0000259" key="1">
    <source>
        <dbReference type="SMART" id="SM00670"/>
    </source>
</evidence>
<dbReference type="InterPro" id="IPR029060">
    <property type="entry name" value="PIN-like_dom_sf"/>
</dbReference>
<dbReference type="NCBIfam" id="TIGR00305">
    <property type="entry name" value="putative toxin-antitoxin system toxin component, PIN family"/>
    <property type="match status" value="1"/>
</dbReference>
<dbReference type="PANTHER" id="PTHR34610">
    <property type="entry name" value="SSL7007 PROTEIN"/>
    <property type="match status" value="1"/>
</dbReference>
<protein>
    <submittedName>
        <fullName evidence="2">Putative toxin-antitoxin system toxin component, PIN family</fullName>
    </submittedName>
</protein>
<evidence type="ECO:0000313" key="3">
    <source>
        <dbReference type="Proteomes" id="UP000229981"/>
    </source>
</evidence>
<dbReference type="InterPro" id="IPR002716">
    <property type="entry name" value="PIN_dom"/>
</dbReference>
<accession>A0A2H0E329</accession>
<dbReference type="Pfam" id="PF13470">
    <property type="entry name" value="PIN_3"/>
    <property type="match status" value="1"/>
</dbReference>
<comment type="caution">
    <text evidence="2">The sequence shown here is derived from an EMBL/GenBank/DDBJ whole genome shotgun (WGS) entry which is preliminary data.</text>
</comment>
<dbReference type="InterPro" id="IPR002850">
    <property type="entry name" value="PIN_toxin-like"/>
</dbReference>
<dbReference type="AlphaFoldDB" id="A0A2H0E329"/>
<dbReference type="SUPFAM" id="SSF88723">
    <property type="entry name" value="PIN domain-like"/>
    <property type="match status" value="1"/>
</dbReference>